<organism evidence="1 2">
    <name type="scientific">Flavihumibacter solisilvae</name>
    <dbReference type="NCBI Taxonomy" id="1349421"/>
    <lineage>
        <taxon>Bacteria</taxon>
        <taxon>Pseudomonadati</taxon>
        <taxon>Bacteroidota</taxon>
        <taxon>Chitinophagia</taxon>
        <taxon>Chitinophagales</taxon>
        <taxon>Chitinophagaceae</taxon>
        <taxon>Flavihumibacter</taxon>
    </lineage>
</organism>
<reference evidence="1 2" key="1">
    <citation type="submission" date="2014-11" db="EMBL/GenBank/DDBJ databases">
        <title>Genome sequence of Flavihumibacter solisilvae 3-3.</title>
        <authorList>
            <person name="Zhou G."/>
            <person name="Li M."/>
            <person name="Wang G."/>
        </authorList>
    </citation>
    <scope>NUCLEOTIDE SEQUENCE [LARGE SCALE GENOMIC DNA]</scope>
    <source>
        <strain evidence="1 2">3-3</strain>
    </source>
</reference>
<dbReference type="Pfam" id="PF01209">
    <property type="entry name" value="Ubie_methyltran"/>
    <property type="match status" value="1"/>
</dbReference>
<protein>
    <submittedName>
        <fullName evidence="1">Dimethylmenaquinone methyltransferase</fullName>
    </submittedName>
</protein>
<comment type="caution">
    <text evidence="1">The sequence shown here is derived from an EMBL/GenBank/DDBJ whole genome shotgun (WGS) entry which is preliminary data.</text>
</comment>
<dbReference type="EMBL" id="JSVC01000017">
    <property type="protein sequence ID" value="KIC93770.1"/>
    <property type="molecule type" value="Genomic_DNA"/>
</dbReference>
<dbReference type="PANTHER" id="PTHR43591">
    <property type="entry name" value="METHYLTRANSFERASE"/>
    <property type="match status" value="1"/>
</dbReference>
<proteinExistence type="predicted"/>
<accession>A0A0C1IHT1</accession>
<keyword evidence="1" id="KW-0808">Transferase</keyword>
<gene>
    <name evidence="1" type="ORF">OI18_15485</name>
</gene>
<evidence type="ECO:0000313" key="1">
    <source>
        <dbReference type="EMBL" id="KIC93770.1"/>
    </source>
</evidence>
<name>A0A0C1IHT1_9BACT</name>
<dbReference type="InterPro" id="IPR029063">
    <property type="entry name" value="SAM-dependent_MTases_sf"/>
</dbReference>
<dbReference type="GO" id="GO:0008168">
    <property type="term" value="F:methyltransferase activity"/>
    <property type="evidence" value="ECO:0007669"/>
    <property type="project" value="UniProtKB-KW"/>
</dbReference>
<dbReference type="SUPFAM" id="SSF53335">
    <property type="entry name" value="S-adenosyl-L-methionine-dependent methyltransferases"/>
    <property type="match status" value="1"/>
</dbReference>
<keyword evidence="1" id="KW-0489">Methyltransferase</keyword>
<evidence type="ECO:0000313" key="2">
    <source>
        <dbReference type="Proteomes" id="UP000031408"/>
    </source>
</evidence>
<sequence length="272" mass="30245">MDPALQRRVQRYGWDKAAAYYENFWQQQLKPAQEKLLELADLQPGNLVIDIACGTGLVSFPAAERVGPDGQVLATDISDAMVTIGNETAAAKQYLNVRFDRMDAEALEVPDHSFDVSLCALGLMYVPDPLKALTEMFRVTRVGGRSVAAVWGRRNHCGWADIFEIVDRRVSSEVCPLFFQLGNEGMLKRHFEMAGFFEVKESRINTSLVYATPEEAYGAAFAGGPVALAYNRFSEQVKLEVHQEYLDSISQFKSGNGYVVSGEFVIATGLRR</sequence>
<dbReference type="GO" id="GO:0032259">
    <property type="term" value="P:methylation"/>
    <property type="evidence" value="ECO:0007669"/>
    <property type="project" value="UniProtKB-KW"/>
</dbReference>
<dbReference type="OrthoDB" id="9795634at2"/>
<dbReference type="Proteomes" id="UP000031408">
    <property type="component" value="Unassembled WGS sequence"/>
</dbReference>
<dbReference type="STRING" id="1349421.OI18_15485"/>
<keyword evidence="2" id="KW-1185">Reference proteome</keyword>
<dbReference type="AlphaFoldDB" id="A0A0C1IHT1"/>
<dbReference type="RefSeq" id="WP_039141403.1">
    <property type="nucleotide sequence ID" value="NZ_JSVC01000017.1"/>
</dbReference>
<dbReference type="PANTHER" id="PTHR43591:SF24">
    <property type="entry name" value="2-METHOXY-6-POLYPRENYL-1,4-BENZOQUINOL METHYLASE, MITOCHONDRIAL"/>
    <property type="match status" value="1"/>
</dbReference>
<dbReference type="CDD" id="cd02440">
    <property type="entry name" value="AdoMet_MTases"/>
    <property type="match status" value="1"/>
</dbReference>
<dbReference type="Gene3D" id="3.40.50.150">
    <property type="entry name" value="Vaccinia Virus protein VP39"/>
    <property type="match status" value="1"/>
</dbReference>